<evidence type="ECO:0000313" key="1">
    <source>
        <dbReference type="EMBL" id="KAF2217919.1"/>
    </source>
</evidence>
<dbReference type="AlphaFoldDB" id="A0A6A6FX00"/>
<reference evidence="1" key="1">
    <citation type="journal article" date="2020" name="Stud. Mycol.">
        <title>101 Dothideomycetes genomes: a test case for predicting lifestyles and emergence of pathogens.</title>
        <authorList>
            <person name="Haridas S."/>
            <person name="Albert R."/>
            <person name="Binder M."/>
            <person name="Bloem J."/>
            <person name="Labutti K."/>
            <person name="Salamov A."/>
            <person name="Andreopoulos B."/>
            <person name="Baker S."/>
            <person name="Barry K."/>
            <person name="Bills G."/>
            <person name="Bluhm B."/>
            <person name="Cannon C."/>
            <person name="Castanera R."/>
            <person name="Culley D."/>
            <person name="Daum C."/>
            <person name="Ezra D."/>
            <person name="Gonzalez J."/>
            <person name="Henrissat B."/>
            <person name="Kuo A."/>
            <person name="Liang C."/>
            <person name="Lipzen A."/>
            <person name="Lutzoni F."/>
            <person name="Magnuson J."/>
            <person name="Mondo S."/>
            <person name="Nolan M."/>
            <person name="Ohm R."/>
            <person name="Pangilinan J."/>
            <person name="Park H.-J."/>
            <person name="Ramirez L."/>
            <person name="Alfaro M."/>
            <person name="Sun H."/>
            <person name="Tritt A."/>
            <person name="Yoshinaga Y."/>
            <person name="Zwiers L.-H."/>
            <person name="Turgeon B."/>
            <person name="Goodwin S."/>
            <person name="Spatafora J."/>
            <person name="Crous P."/>
            <person name="Grigoriev I."/>
        </authorList>
    </citation>
    <scope>NUCLEOTIDE SEQUENCE</scope>
    <source>
        <strain evidence="1">SCOH1-5</strain>
    </source>
</reference>
<organism evidence="1 2">
    <name type="scientific">Cercospora zeae-maydis SCOH1-5</name>
    <dbReference type="NCBI Taxonomy" id="717836"/>
    <lineage>
        <taxon>Eukaryota</taxon>
        <taxon>Fungi</taxon>
        <taxon>Dikarya</taxon>
        <taxon>Ascomycota</taxon>
        <taxon>Pezizomycotina</taxon>
        <taxon>Dothideomycetes</taxon>
        <taxon>Dothideomycetidae</taxon>
        <taxon>Mycosphaerellales</taxon>
        <taxon>Mycosphaerellaceae</taxon>
        <taxon>Cercospora</taxon>
    </lineage>
</organism>
<name>A0A6A6FX00_9PEZI</name>
<dbReference type="Proteomes" id="UP000799539">
    <property type="component" value="Unassembled WGS sequence"/>
</dbReference>
<evidence type="ECO:0000313" key="2">
    <source>
        <dbReference type="Proteomes" id="UP000799539"/>
    </source>
</evidence>
<gene>
    <name evidence="1" type="ORF">CERZMDRAFT_92552</name>
</gene>
<keyword evidence="2" id="KW-1185">Reference proteome</keyword>
<accession>A0A6A6FX00</accession>
<protein>
    <submittedName>
        <fullName evidence="1">Uncharacterized protein</fullName>
    </submittedName>
</protein>
<sequence>MTQRSAFSDNRDTSSLNCPTLMSKQMLAVVCIVFDRGPEMWNMPMDQQVIESCETRILTLRLRATRDYGARHSMADINLNPALTVTFGQKALMVSLHPRQAALW</sequence>
<dbReference type="EMBL" id="ML992662">
    <property type="protein sequence ID" value="KAF2217919.1"/>
    <property type="molecule type" value="Genomic_DNA"/>
</dbReference>
<proteinExistence type="predicted"/>